<evidence type="ECO:0000313" key="2">
    <source>
        <dbReference type="EMBL" id="SFR99258.1"/>
    </source>
</evidence>
<accession>A0A1I6L7P6</accession>
<keyword evidence="3" id="KW-1185">Reference proteome</keyword>
<dbReference type="Proteomes" id="UP000199024">
    <property type="component" value="Unassembled WGS sequence"/>
</dbReference>
<dbReference type="InterPro" id="IPR021314">
    <property type="entry name" value="DUF2911"/>
</dbReference>
<dbReference type="RefSeq" id="WP_089836058.1">
    <property type="nucleotide sequence ID" value="NZ_FOZL01000001.1"/>
</dbReference>
<feature type="chain" id="PRO_5011465177" description="DUF2911 domain-containing protein" evidence="1">
    <location>
        <begin position="27"/>
        <end position="188"/>
    </location>
</feature>
<dbReference type="EMBL" id="FOZL01000001">
    <property type="protein sequence ID" value="SFR99258.1"/>
    <property type="molecule type" value="Genomic_DNA"/>
</dbReference>
<reference evidence="2 3" key="1">
    <citation type="submission" date="2016-10" db="EMBL/GenBank/DDBJ databases">
        <authorList>
            <person name="de Groot N.N."/>
        </authorList>
    </citation>
    <scope>NUCLEOTIDE SEQUENCE [LARGE SCALE GENOMIC DNA]</scope>
    <source>
        <strain evidence="2 3">DSM 21001</strain>
    </source>
</reference>
<gene>
    <name evidence="2" type="ORF">SAMN05421771_0358</name>
</gene>
<name>A0A1I6L7P6_9BACT</name>
<evidence type="ECO:0000313" key="3">
    <source>
        <dbReference type="Proteomes" id="UP000199024"/>
    </source>
</evidence>
<organism evidence="2 3">
    <name type="scientific">Granulicella pectinivorans</name>
    <dbReference type="NCBI Taxonomy" id="474950"/>
    <lineage>
        <taxon>Bacteria</taxon>
        <taxon>Pseudomonadati</taxon>
        <taxon>Acidobacteriota</taxon>
        <taxon>Terriglobia</taxon>
        <taxon>Terriglobales</taxon>
        <taxon>Acidobacteriaceae</taxon>
        <taxon>Granulicella</taxon>
    </lineage>
</organism>
<feature type="signal peptide" evidence="1">
    <location>
        <begin position="1"/>
        <end position="26"/>
    </location>
</feature>
<evidence type="ECO:0008006" key="4">
    <source>
        <dbReference type="Google" id="ProtNLM"/>
    </source>
</evidence>
<keyword evidence="1" id="KW-0732">Signal</keyword>
<dbReference type="OrthoDB" id="117787at2"/>
<dbReference type="AlphaFoldDB" id="A0A1I6L7P6"/>
<protein>
    <recommendedName>
        <fullName evidence="4">DUF2911 domain-containing protein</fullName>
    </recommendedName>
</protein>
<dbReference type="Pfam" id="PF11138">
    <property type="entry name" value="DUF2911"/>
    <property type="match status" value="1"/>
</dbReference>
<proteinExistence type="predicted"/>
<sequence>MFLRTLSSAVCTGLLATASLAPFANAQMSMPMAPAGKAPLSPPATATTTLAGKTVTVSYSAPSLRGRHLGGPEIVPYGEVWRTGANPATTIVLPEGVMIGKLMVPAGTYTLFTLPTAKEWTLIVSKKTGEWGIPYPEGFDLGRTPMMKKTIGSPQEVMSISFEHTSGNKTELHVKWETTDVWVTVVVM</sequence>
<evidence type="ECO:0000256" key="1">
    <source>
        <dbReference type="SAM" id="SignalP"/>
    </source>
</evidence>
<dbReference type="STRING" id="474950.SAMN05421771_0358"/>